<dbReference type="EMBL" id="PZZL01000003">
    <property type="protein sequence ID" value="PTM60259.1"/>
    <property type="molecule type" value="Genomic_DNA"/>
</dbReference>
<evidence type="ECO:0000313" key="8">
    <source>
        <dbReference type="Proteomes" id="UP000241808"/>
    </source>
</evidence>
<dbReference type="GO" id="GO:0004739">
    <property type="term" value="F:pyruvate dehydrogenase (acetyl-transferring) activity"/>
    <property type="evidence" value="ECO:0007669"/>
    <property type="project" value="UniProtKB-EC"/>
</dbReference>
<keyword evidence="3" id="KW-0786">Thiamine pyrophosphate</keyword>
<evidence type="ECO:0000256" key="1">
    <source>
        <dbReference type="ARBA" id="ARBA00001964"/>
    </source>
</evidence>
<keyword evidence="2" id="KW-0560">Oxidoreductase</keyword>
<dbReference type="OrthoDB" id="7821727at2"/>
<feature type="domain" description="Dehydrogenase E1 component" evidence="6">
    <location>
        <begin position="17"/>
        <end position="309"/>
    </location>
</feature>
<comment type="function">
    <text evidence="4">The pyruvate dehydrogenase complex catalyzes the overall conversion of pyruvate to acetyl-CoA and CO(2). It contains multiple copies of three enzymatic components: pyruvate dehydrogenase (E1), dihydrolipoamide acetyltransferase (E2) and lipoamide dehydrogenase (E3).</text>
</comment>
<evidence type="ECO:0000256" key="4">
    <source>
        <dbReference type="ARBA" id="ARBA00025211"/>
    </source>
</evidence>
<dbReference type="CDD" id="cd02000">
    <property type="entry name" value="TPP_E1_PDC_ADC_BCADC"/>
    <property type="match status" value="1"/>
</dbReference>
<comment type="caution">
    <text evidence="7">The sequence shown here is derived from an EMBL/GenBank/DDBJ whole genome shotgun (WGS) entry which is preliminary data.</text>
</comment>
<evidence type="ECO:0000256" key="5">
    <source>
        <dbReference type="ARBA" id="ARBA00051231"/>
    </source>
</evidence>
<organism evidence="7 8">
    <name type="scientific">Phreatobacter oligotrophus</name>
    <dbReference type="NCBI Taxonomy" id="1122261"/>
    <lineage>
        <taxon>Bacteria</taxon>
        <taxon>Pseudomonadati</taxon>
        <taxon>Pseudomonadota</taxon>
        <taxon>Alphaproteobacteria</taxon>
        <taxon>Hyphomicrobiales</taxon>
        <taxon>Phreatobacteraceae</taxon>
        <taxon>Phreatobacter</taxon>
    </lineage>
</organism>
<proteinExistence type="predicted"/>
<dbReference type="GO" id="GO:0006086">
    <property type="term" value="P:pyruvate decarboxylation to acetyl-CoA"/>
    <property type="evidence" value="ECO:0007669"/>
    <property type="project" value="TreeGrafter"/>
</dbReference>
<reference evidence="7 8" key="1">
    <citation type="submission" date="2018-04" db="EMBL/GenBank/DDBJ databases">
        <title>Genomic Encyclopedia of Archaeal and Bacterial Type Strains, Phase II (KMG-II): from individual species to whole genera.</title>
        <authorList>
            <person name="Goeker M."/>
        </authorList>
    </citation>
    <scope>NUCLEOTIDE SEQUENCE [LARGE SCALE GENOMIC DNA]</scope>
    <source>
        <strain evidence="7 8">DSM 25521</strain>
    </source>
</reference>
<accession>A0A2T4ZED9</accession>
<dbReference type="InterPro" id="IPR001017">
    <property type="entry name" value="DH_E1"/>
</dbReference>
<dbReference type="SUPFAM" id="SSF52518">
    <property type="entry name" value="Thiamin diphosphate-binding fold (THDP-binding)"/>
    <property type="match status" value="1"/>
</dbReference>
<gene>
    <name evidence="7" type="ORF">C8P69_103189</name>
</gene>
<keyword evidence="7" id="KW-0670">Pyruvate</keyword>
<evidence type="ECO:0000313" key="7">
    <source>
        <dbReference type="EMBL" id="PTM60259.1"/>
    </source>
</evidence>
<protein>
    <submittedName>
        <fullName evidence="7">Pyruvate dehydrogenase E1 component alpha subunit</fullName>
    </submittedName>
</protein>
<dbReference type="InterPro" id="IPR029061">
    <property type="entry name" value="THDP-binding"/>
</dbReference>
<dbReference type="InterPro" id="IPR050642">
    <property type="entry name" value="PDH_E1_Alpha_Subunit"/>
</dbReference>
<dbReference type="PANTHER" id="PTHR11516:SF60">
    <property type="entry name" value="PYRUVATE DEHYDROGENASE E1 COMPONENT SUBUNIT ALPHA"/>
    <property type="match status" value="1"/>
</dbReference>
<comment type="cofactor">
    <cofactor evidence="1">
        <name>thiamine diphosphate</name>
        <dbReference type="ChEBI" id="CHEBI:58937"/>
    </cofactor>
</comment>
<dbReference type="PANTHER" id="PTHR11516">
    <property type="entry name" value="PYRUVATE DEHYDROGENASE E1 COMPONENT, ALPHA SUBUNIT BACTERIAL AND ORGANELLAR"/>
    <property type="match status" value="1"/>
</dbReference>
<dbReference type="RefSeq" id="WP_108175918.1">
    <property type="nucleotide sequence ID" value="NZ_PZZL01000003.1"/>
</dbReference>
<dbReference type="Pfam" id="PF00676">
    <property type="entry name" value="E1_dh"/>
    <property type="match status" value="1"/>
</dbReference>
<evidence type="ECO:0000256" key="3">
    <source>
        <dbReference type="ARBA" id="ARBA00023052"/>
    </source>
</evidence>
<dbReference type="Gene3D" id="3.40.50.970">
    <property type="match status" value="1"/>
</dbReference>
<keyword evidence="8" id="KW-1185">Reference proteome</keyword>
<name>A0A2T4ZED9_9HYPH</name>
<comment type="catalytic activity">
    <reaction evidence="5">
        <text>N(6)-[(R)-lipoyl]-L-lysyl-[protein] + pyruvate + H(+) = N(6)-[(R)-S(8)-acetyldihydrolipoyl]-L-lysyl-[protein] + CO2</text>
        <dbReference type="Rhea" id="RHEA:19189"/>
        <dbReference type="Rhea" id="RHEA-COMP:10474"/>
        <dbReference type="Rhea" id="RHEA-COMP:10478"/>
        <dbReference type="ChEBI" id="CHEBI:15361"/>
        <dbReference type="ChEBI" id="CHEBI:15378"/>
        <dbReference type="ChEBI" id="CHEBI:16526"/>
        <dbReference type="ChEBI" id="CHEBI:83099"/>
        <dbReference type="ChEBI" id="CHEBI:83111"/>
        <dbReference type="EC" id="1.2.4.1"/>
    </reaction>
</comment>
<evidence type="ECO:0000259" key="6">
    <source>
        <dbReference type="Pfam" id="PF00676"/>
    </source>
</evidence>
<dbReference type="Proteomes" id="UP000241808">
    <property type="component" value="Unassembled WGS sequence"/>
</dbReference>
<evidence type="ECO:0000256" key="2">
    <source>
        <dbReference type="ARBA" id="ARBA00023002"/>
    </source>
</evidence>
<sequence>MQSTHNIQRLLDLFGTMCRIRAFETAALNAHKEGVVPGPLHVSIGQEGVATGVCLNLVAEDRITSNHRGHGHAIAKGAGVQGMMRELFGREGGHCRGKGGSMHIADFSVGMLGANGVVSGGIPIAVGAAQGLKMMRSSAIAVCFFGDGAINRGPFLEGLNWAALYQLPVLFICEDNGVSAFTATDTVTAGPGVMARAESLGVPGVSVDGNDVMAVDEAAARLVAEVRAGKGPRLLHARTFRITGHTSTDAAAWRDPASVEEAKTRDPIDRLARVLAERGIAAADLDAVRLAAFEEMQAAVADAKAAPWPAEAIAYEDVQDVGAVRFTGASA</sequence>
<dbReference type="AlphaFoldDB" id="A0A2T4ZED9"/>